<proteinExistence type="predicted"/>
<dbReference type="EMBL" id="PYGD01000005">
    <property type="protein sequence ID" value="PSK91698.1"/>
    <property type="molecule type" value="Genomic_DNA"/>
</dbReference>
<accession>A0A2P8D3A3</accession>
<keyword evidence="1" id="KW-0472">Membrane</keyword>
<evidence type="ECO:0000313" key="3">
    <source>
        <dbReference type="Proteomes" id="UP000240572"/>
    </source>
</evidence>
<keyword evidence="3" id="KW-1185">Reference proteome</keyword>
<gene>
    <name evidence="2" type="ORF">B0I18_105283</name>
</gene>
<sequence>MFTGVVLVLGTFVAAKFLPALIMPGFSLQIGKFEFRTPRIEIRIFLVLILYITLNKSYWSSRKKE</sequence>
<evidence type="ECO:0000313" key="2">
    <source>
        <dbReference type="EMBL" id="PSK91698.1"/>
    </source>
</evidence>
<evidence type="ECO:0000256" key="1">
    <source>
        <dbReference type="SAM" id="Phobius"/>
    </source>
</evidence>
<organism evidence="2 3">
    <name type="scientific">Taibaiella chishuiensis</name>
    <dbReference type="NCBI Taxonomy" id="1434707"/>
    <lineage>
        <taxon>Bacteria</taxon>
        <taxon>Pseudomonadati</taxon>
        <taxon>Bacteroidota</taxon>
        <taxon>Chitinophagia</taxon>
        <taxon>Chitinophagales</taxon>
        <taxon>Chitinophagaceae</taxon>
        <taxon>Taibaiella</taxon>
    </lineage>
</organism>
<reference evidence="2 3" key="1">
    <citation type="submission" date="2018-03" db="EMBL/GenBank/DDBJ databases">
        <title>Genomic Encyclopedia of Type Strains, Phase III (KMG-III): the genomes of soil and plant-associated and newly described type strains.</title>
        <authorList>
            <person name="Whitman W."/>
        </authorList>
    </citation>
    <scope>NUCLEOTIDE SEQUENCE [LARGE SCALE GENOMIC DNA]</scope>
    <source>
        <strain evidence="2 3">CGMCC 1.12700</strain>
    </source>
</reference>
<keyword evidence="1" id="KW-0812">Transmembrane</keyword>
<feature type="transmembrane region" description="Helical" evidence="1">
    <location>
        <begin position="40"/>
        <end position="59"/>
    </location>
</feature>
<dbReference type="AlphaFoldDB" id="A0A2P8D3A3"/>
<name>A0A2P8D3A3_9BACT</name>
<protein>
    <submittedName>
        <fullName evidence="2">Uncharacterized protein</fullName>
    </submittedName>
</protein>
<comment type="caution">
    <text evidence="2">The sequence shown here is derived from an EMBL/GenBank/DDBJ whole genome shotgun (WGS) entry which is preliminary data.</text>
</comment>
<keyword evidence="1" id="KW-1133">Transmembrane helix</keyword>
<dbReference type="Proteomes" id="UP000240572">
    <property type="component" value="Unassembled WGS sequence"/>
</dbReference>
<feature type="transmembrane region" description="Helical" evidence="1">
    <location>
        <begin position="6"/>
        <end position="28"/>
    </location>
</feature>